<name>A0ABR4KU97_9EURO</name>
<dbReference type="InterPro" id="IPR046347">
    <property type="entry name" value="bZIP_sf"/>
</dbReference>
<organism evidence="2 3">
    <name type="scientific">Aspergillus pseudoustus</name>
    <dbReference type="NCBI Taxonomy" id="1810923"/>
    <lineage>
        <taxon>Eukaryota</taxon>
        <taxon>Fungi</taxon>
        <taxon>Dikarya</taxon>
        <taxon>Ascomycota</taxon>
        <taxon>Pezizomycotina</taxon>
        <taxon>Eurotiomycetes</taxon>
        <taxon>Eurotiomycetidae</taxon>
        <taxon>Eurotiales</taxon>
        <taxon>Aspergillaceae</taxon>
        <taxon>Aspergillus</taxon>
        <taxon>Aspergillus subgen. Nidulantes</taxon>
    </lineage>
</organism>
<sequence>MATRLPPLSDVAPSSALDLSNASIPGIQHPPIVNATAPLNDSDSVKLEASPTPLGVPAATVDSLSSLPDDSHHNNSPSPATTAAGRKRKLNSTSARGVANLTPDQLAKKRANDRQAQRAIRERTKAHIETLEQRVRELSSQKPFLDLQTALKQNEAIISENKELRQGLRAIVDVIQPLLGRQDALNSHPAGVLVRPAAPLLPSASPSLENHSYAPNTHRSTTVERSYTESIASVETPSSTHSAPTLGSRRDSASGNHASLRVAFDYQRHNLLHGLDFGGDERMGFNFLLEPTQQVPRMEGFRRPSEVSRSPANISPNYNTLPSLGNLTDQSTPAYMTPVRNIAPTCTLDAILLDFLHNRQREAAKGVSKQKLVGPAYPSVSSLLNPERSVYSHPLSKVFTDILRTFPDIAGLPEQVAVLYGMFLLMRWQIYPTADNYHRLPDWLTPRPSQLLTPHPAWIDYLPWPRMRDRLVMSYHEYPFENWFIPFTSTLSVNWPYEPTDCLLSAGDTDELIINPVFERHFSDINNWTLGPAFAETFPQLVDTTKIKPVP</sequence>
<proteinExistence type="predicted"/>
<keyword evidence="3" id="KW-1185">Reference proteome</keyword>
<dbReference type="Pfam" id="PF11905">
    <property type="entry name" value="DUF3425"/>
    <property type="match status" value="1"/>
</dbReference>
<feature type="compositionally biased region" description="Polar residues" evidence="1">
    <location>
        <begin position="209"/>
        <end position="245"/>
    </location>
</feature>
<dbReference type="PANTHER" id="PTHR37012:SF2">
    <property type="entry name" value="BZIP DOMAIN-CONTAINING PROTEIN-RELATED"/>
    <property type="match status" value="1"/>
</dbReference>
<dbReference type="SUPFAM" id="SSF57959">
    <property type="entry name" value="Leucine zipper domain"/>
    <property type="match status" value="1"/>
</dbReference>
<dbReference type="EMBL" id="JBFXLU010000009">
    <property type="protein sequence ID" value="KAL2855847.1"/>
    <property type="molecule type" value="Genomic_DNA"/>
</dbReference>
<comment type="caution">
    <text evidence="2">The sequence shown here is derived from an EMBL/GenBank/DDBJ whole genome shotgun (WGS) entry which is preliminary data.</text>
</comment>
<protein>
    <recommendedName>
        <fullName evidence="4">BZIP transcription factor</fullName>
    </recommendedName>
</protein>
<feature type="region of interest" description="Disordered" evidence="1">
    <location>
        <begin position="43"/>
        <end position="101"/>
    </location>
</feature>
<feature type="compositionally biased region" description="Polar residues" evidence="1">
    <location>
        <begin position="307"/>
        <end position="326"/>
    </location>
</feature>
<dbReference type="InterPro" id="IPR021833">
    <property type="entry name" value="DUF3425"/>
</dbReference>
<evidence type="ECO:0000313" key="2">
    <source>
        <dbReference type="EMBL" id="KAL2855847.1"/>
    </source>
</evidence>
<evidence type="ECO:0000313" key="3">
    <source>
        <dbReference type="Proteomes" id="UP001610446"/>
    </source>
</evidence>
<feature type="region of interest" description="Disordered" evidence="1">
    <location>
        <begin position="303"/>
        <end position="326"/>
    </location>
</feature>
<accession>A0ABR4KU97</accession>
<gene>
    <name evidence="2" type="ORF">BJY01DRAFT_194967</name>
</gene>
<dbReference type="Proteomes" id="UP001610446">
    <property type="component" value="Unassembled WGS sequence"/>
</dbReference>
<dbReference type="CDD" id="cd14688">
    <property type="entry name" value="bZIP_YAP"/>
    <property type="match status" value="1"/>
</dbReference>
<feature type="region of interest" description="Disordered" evidence="1">
    <location>
        <begin position="205"/>
        <end position="254"/>
    </location>
</feature>
<evidence type="ECO:0008006" key="4">
    <source>
        <dbReference type="Google" id="ProtNLM"/>
    </source>
</evidence>
<dbReference type="Gene3D" id="1.20.5.170">
    <property type="match status" value="1"/>
</dbReference>
<evidence type="ECO:0000256" key="1">
    <source>
        <dbReference type="SAM" id="MobiDB-lite"/>
    </source>
</evidence>
<dbReference type="PANTHER" id="PTHR37012">
    <property type="entry name" value="B-ZIP TRANSCRIPTION FACTOR (EUROFUNG)-RELATED"/>
    <property type="match status" value="1"/>
</dbReference>
<reference evidence="2 3" key="1">
    <citation type="submission" date="2024-07" db="EMBL/GenBank/DDBJ databases">
        <title>Section-level genome sequencing and comparative genomics of Aspergillus sections Usti and Cavernicolus.</title>
        <authorList>
            <consortium name="Lawrence Berkeley National Laboratory"/>
            <person name="Nybo J.L."/>
            <person name="Vesth T.C."/>
            <person name="Theobald S."/>
            <person name="Frisvad J.C."/>
            <person name="Larsen T.O."/>
            <person name="Kjaerboelling I."/>
            <person name="Rothschild-Mancinelli K."/>
            <person name="Lyhne E.K."/>
            <person name="Kogle M.E."/>
            <person name="Barry K."/>
            <person name="Clum A."/>
            <person name="Na H."/>
            <person name="Ledsgaard L."/>
            <person name="Lin J."/>
            <person name="Lipzen A."/>
            <person name="Kuo A."/>
            <person name="Riley R."/>
            <person name="Mondo S."/>
            <person name="Labutti K."/>
            <person name="Haridas S."/>
            <person name="Pangalinan J."/>
            <person name="Salamov A.A."/>
            <person name="Simmons B.A."/>
            <person name="Magnuson J.K."/>
            <person name="Chen J."/>
            <person name="Drula E."/>
            <person name="Henrissat B."/>
            <person name="Wiebenga A."/>
            <person name="Lubbers R.J."/>
            <person name="Gomes A.C."/>
            <person name="Makela M.R."/>
            <person name="Stajich J."/>
            <person name="Grigoriev I.V."/>
            <person name="Mortensen U.H."/>
            <person name="De Vries R.P."/>
            <person name="Baker S.E."/>
            <person name="Andersen M.R."/>
        </authorList>
    </citation>
    <scope>NUCLEOTIDE SEQUENCE [LARGE SCALE GENOMIC DNA]</scope>
    <source>
        <strain evidence="2 3">CBS 123904</strain>
    </source>
</reference>